<dbReference type="Proteomes" id="UP000008021">
    <property type="component" value="Chromosome 9"/>
</dbReference>
<accession>A0A0E0ES31</accession>
<dbReference type="EnsemblPlants" id="OMERI09G07740.1">
    <property type="protein sequence ID" value="OMERI09G07740.1"/>
    <property type="gene ID" value="OMERI09G07740"/>
</dbReference>
<sequence length="113" mass="11491">DYRVPQISPGPAVVPCPCPAGYRRRAGAAAPSDEAAAVVVQAPVAAAPVLVPPRALLLALACLFLLLALRGSPDPDPVVFPSTDLSRSAATCTSPLLRQGNILAPVLSSTTKV</sequence>
<evidence type="ECO:0000313" key="1">
    <source>
        <dbReference type="EnsemblPlants" id="OMERI09G07740.1"/>
    </source>
</evidence>
<evidence type="ECO:0000313" key="2">
    <source>
        <dbReference type="Proteomes" id="UP000008021"/>
    </source>
</evidence>
<reference evidence="1" key="2">
    <citation type="submission" date="2018-05" db="EMBL/GenBank/DDBJ databases">
        <title>OmerRS3 (Oryza meridionalis Reference Sequence Version 3).</title>
        <authorList>
            <person name="Zhang J."/>
            <person name="Kudrna D."/>
            <person name="Lee S."/>
            <person name="Talag J."/>
            <person name="Welchert J."/>
            <person name="Wing R.A."/>
        </authorList>
    </citation>
    <scope>NUCLEOTIDE SEQUENCE [LARGE SCALE GENOMIC DNA]</scope>
    <source>
        <strain evidence="1">cv. OR44</strain>
    </source>
</reference>
<proteinExistence type="predicted"/>
<dbReference type="HOGENOM" id="CLU_2139906_0_0_1"/>
<protein>
    <submittedName>
        <fullName evidence="1">Uncharacterized protein</fullName>
    </submittedName>
</protein>
<dbReference type="AlphaFoldDB" id="A0A0E0ES31"/>
<organism evidence="1">
    <name type="scientific">Oryza meridionalis</name>
    <dbReference type="NCBI Taxonomy" id="40149"/>
    <lineage>
        <taxon>Eukaryota</taxon>
        <taxon>Viridiplantae</taxon>
        <taxon>Streptophyta</taxon>
        <taxon>Embryophyta</taxon>
        <taxon>Tracheophyta</taxon>
        <taxon>Spermatophyta</taxon>
        <taxon>Magnoliopsida</taxon>
        <taxon>Liliopsida</taxon>
        <taxon>Poales</taxon>
        <taxon>Poaceae</taxon>
        <taxon>BOP clade</taxon>
        <taxon>Oryzoideae</taxon>
        <taxon>Oryzeae</taxon>
        <taxon>Oryzinae</taxon>
        <taxon>Oryza</taxon>
    </lineage>
</organism>
<keyword evidence="2" id="KW-1185">Reference proteome</keyword>
<dbReference type="Gramene" id="OMERI09G07740.1">
    <property type="protein sequence ID" value="OMERI09G07740.1"/>
    <property type="gene ID" value="OMERI09G07740"/>
</dbReference>
<dbReference type="STRING" id="40149.A0A0E0ES31"/>
<name>A0A0E0ES31_9ORYZ</name>
<reference evidence="1" key="1">
    <citation type="submission" date="2015-04" db="UniProtKB">
        <authorList>
            <consortium name="EnsemblPlants"/>
        </authorList>
    </citation>
    <scope>IDENTIFICATION</scope>
</reference>